<evidence type="ECO:0000313" key="8">
    <source>
        <dbReference type="Proteomes" id="UP000187485"/>
    </source>
</evidence>
<protein>
    <recommendedName>
        <fullName evidence="6">33 kDa chaperonin</fullName>
    </recommendedName>
    <alternativeName>
        <fullName evidence="6">Heat shock protein 33 homolog</fullName>
        <shortName evidence="6">HSP33</shortName>
    </alternativeName>
</protein>
<dbReference type="Gene3D" id="3.90.1280.10">
    <property type="entry name" value="HSP33 redox switch-like"/>
    <property type="match status" value="1"/>
</dbReference>
<comment type="caution">
    <text evidence="7">The sequence shown here is derived from an EMBL/GenBank/DDBJ whole genome shotgun (WGS) entry which is preliminary data.</text>
</comment>
<dbReference type="Gene3D" id="3.55.30.10">
    <property type="entry name" value="Hsp33 domain"/>
    <property type="match status" value="1"/>
</dbReference>
<keyword evidence="3 6" id="KW-1015">Disulfide bond</keyword>
<dbReference type="Proteomes" id="UP000187485">
    <property type="component" value="Unassembled WGS sequence"/>
</dbReference>
<keyword evidence="5 6" id="KW-0676">Redox-active center</keyword>
<dbReference type="GO" id="GO:0042026">
    <property type="term" value="P:protein refolding"/>
    <property type="evidence" value="ECO:0007669"/>
    <property type="project" value="TreeGrafter"/>
</dbReference>
<comment type="function">
    <text evidence="6">Redox regulated molecular chaperone. Protects both thermally unfolding and oxidatively damaged proteins from irreversible aggregation. Plays an important role in the bacterial defense system toward oxidative stress.</text>
</comment>
<dbReference type="GO" id="GO:0044183">
    <property type="term" value="F:protein folding chaperone"/>
    <property type="evidence" value="ECO:0007669"/>
    <property type="project" value="TreeGrafter"/>
</dbReference>
<dbReference type="PIRSF" id="PIRSF005261">
    <property type="entry name" value="Heat_shock_Hsp33"/>
    <property type="match status" value="1"/>
</dbReference>
<dbReference type="OrthoDB" id="9776534at2"/>
<reference evidence="8" key="1">
    <citation type="submission" date="2016-12" db="EMBL/GenBank/DDBJ databases">
        <title>Draft Genome Sequences od Carboxydothermus pertinax and islandicus, Hydrogenogenic Carboxydotrophic Bacteria.</title>
        <authorList>
            <person name="Fukuyama Y."/>
            <person name="Ohmae K."/>
            <person name="Yoneda Y."/>
            <person name="Yoshida T."/>
            <person name="Sako Y."/>
        </authorList>
    </citation>
    <scope>NUCLEOTIDE SEQUENCE [LARGE SCALE GENOMIC DNA]</scope>
    <source>
        <strain evidence="8">Ug1</strain>
    </source>
</reference>
<gene>
    <name evidence="6" type="primary">hslO</name>
    <name evidence="7" type="ORF">cpu_22220</name>
</gene>
<dbReference type="NCBIfam" id="NF001033">
    <property type="entry name" value="PRK00114.1"/>
    <property type="match status" value="1"/>
</dbReference>
<dbReference type="EMBL" id="BDJK01000055">
    <property type="protein sequence ID" value="GAV23712.1"/>
    <property type="molecule type" value="Genomic_DNA"/>
</dbReference>
<dbReference type="GO" id="GO:0051082">
    <property type="term" value="F:unfolded protein binding"/>
    <property type="evidence" value="ECO:0007669"/>
    <property type="project" value="UniProtKB-UniRule"/>
</dbReference>
<accession>A0A1L8CXQ2</accession>
<feature type="disulfide bond" description="Redox-active" evidence="6">
    <location>
        <begin position="264"/>
        <end position="267"/>
    </location>
</feature>
<name>A0A1L8CXQ2_9THEO</name>
<dbReference type="GO" id="GO:0005737">
    <property type="term" value="C:cytoplasm"/>
    <property type="evidence" value="ECO:0007669"/>
    <property type="project" value="UniProtKB-SubCell"/>
</dbReference>
<dbReference type="InterPro" id="IPR000397">
    <property type="entry name" value="Heat_shock_Hsp33"/>
</dbReference>
<comment type="subcellular location">
    <subcellularLocation>
        <location evidence="6">Cytoplasm</location>
    </subcellularLocation>
</comment>
<dbReference type="InterPro" id="IPR016153">
    <property type="entry name" value="Heat_shock_Hsp33_N"/>
</dbReference>
<evidence type="ECO:0000256" key="1">
    <source>
        <dbReference type="ARBA" id="ARBA00022490"/>
    </source>
</evidence>
<dbReference type="SUPFAM" id="SSF64397">
    <property type="entry name" value="Hsp33 domain"/>
    <property type="match status" value="1"/>
</dbReference>
<dbReference type="CDD" id="cd00498">
    <property type="entry name" value="Hsp33"/>
    <property type="match status" value="1"/>
</dbReference>
<proteinExistence type="inferred from homology"/>
<keyword evidence="2 6" id="KW-0862">Zinc</keyword>
<comment type="PTM">
    <text evidence="6">Under oxidizing conditions two disulfide bonds are formed involving the reactive cysteines. Under reducing conditions zinc is bound to the reactive cysteines and the protein is inactive.</text>
</comment>
<evidence type="ECO:0000256" key="6">
    <source>
        <dbReference type="HAMAP-Rule" id="MF_00117"/>
    </source>
</evidence>
<dbReference type="HAMAP" id="MF_00117">
    <property type="entry name" value="HslO"/>
    <property type="match status" value="1"/>
</dbReference>
<dbReference type="AlphaFoldDB" id="A0A1L8CXQ2"/>
<evidence type="ECO:0000256" key="5">
    <source>
        <dbReference type="ARBA" id="ARBA00023284"/>
    </source>
</evidence>
<dbReference type="PANTHER" id="PTHR30111">
    <property type="entry name" value="33 KDA CHAPERONIN"/>
    <property type="match status" value="1"/>
</dbReference>
<feature type="disulfide bond" description="Redox-active" evidence="6">
    <location>
        <begin position="236"/>
        <end position="238"/>
    </location>
</feature>
<sequence length="286" mass="31336">MSDYLVKGMAGDFLRFTGVISQNTVEEARARHNLSHLATAALGRALTATVILASDLKNPDDLLTLRIFGDGPLGGIICSAGKDGTVRGYLLNPEVELPLNQSQKLDVGGGVGRGYLHVTKDLGLKEPYTGTVELLSGEIAEDIAYYLYSSEQRPNVFNLGVLVNPDGTVANAGGYLIEILPGAPEELINTVEENLAKQESLTRQLQKGKKIEEIIIDVVKPSKVEILETKPVSFECRCSKEKILPHLVGLSSEIEDEEKVEAVCHFCRKKYTFLGKEIKNYKEKTF</sequence>
<evidence type="ECO:0000256" key="4">
    <source>
        <dbReference type="ARBA" id="ARBA00023186"/>
    </source>
</evidence>
<dbReference type="InterPro" id="IPR016154">
    <property type="entry name" value="Heat_shock_Hsp33_C"/>
</dbReference>
<evidence type="ECO:0000256" key="2">
    <source>
        <dbReference type="ARBA" id="ARBA00022833"/>
    </source>
</evidence>
<evidence type="ECO:0000256" key="3">
    <source>
        <dbReference type="ARBA" id="ARBA00023157"/>
    </source>
</evidence>
<comment type="similarity">
    <text evidence="6">Belongs to the HSP33 family.</text>
</comment>
<dbReference type="STRING" id="870242.cpu_22220"/>
<keyword evidence="1 6" id="KW-0963">Cytoplasm</keyword>
<dbReference type="RefSeq" id="WP_075860098.1">
    <property type="nucleotide sequence ID" value="NZ_BDJK01000055.1"/>
</dbReference>
<dbReference type="PANTHER" id="PTHR30111:SF1">
    <property type="entry name" value="33 KDA CHAPERONIN"/>
    <property type="match status" value="1"/>
</dbReference>
<evidence type="ECO:0000313" key="7">
    <source>
        <dbReference type="EMBL" id="GAV23712.1"/>
    </source>
</evidence>
<keyword evidence="4 6" id="KW-0143">Chaperone</keyword>
<keyword evidence="8" id="KW-1185">Reference proteome</keyword>
<dbReference type="Pfam" id="PF01430">
    <property type="entry name" value="HSP33"/>
    <property type="match status" value="1"/>
</dbReference>
<dbReference type="SUPFAM" id="SSF118352">
    <property type="entry name" value="HSP33 redox switch-like"/>
    <property type="match status" value="1"/>
</dbReference>
<organism evidence="7 8">
    <name type="scientific">Carboxydothermus pertinax</name>
    <dbReference type="NCBI Taxonomy" id="870242"/>
    <lineage>
        <taxon>Bacteria</taxon>
        <taxon>Bacillati</taxon>
        <taxon>Bacillota</taxon>
        <taxon>Clostridia</taxon>
        <taxon>Thermoanaerobacterales</taxon>
        <taxon>Thermoanaerobacteraceae</taxon>
        <taxon>Carboxydothermus</taxon>
    </lineage>
</organism>